<evidence type="ECO:0000313" key="4">
    <source>
        <dbReference type="EMBL" id="MBB4101528.1"/>
    </source>
</evidence>
<organism evidence="4 5">
    <name type="scientific">Allorhizobium borbori</name>
    <dbReference type="NCBI Taxonomy" id="485907"/>
    <lineage>
        <taxon>Bacteria</taxon>
        <taxon>Pseudomonadati</taxon>
        <taxon>Pseudomonadota</taxon>
        <taxon>Alphaproteobacteria</taxon>
        <taxon>Hyphomicrobiales</taxon>
        <taxon>Rhizobiaceae</taxon>
        <taxon>Rhizobium/Agrobacterium group</taxon>
        <taxon>Allorhizobium</taxon>
    </lineage>
</organism>
<feature type="domain" description="Solute-binding protein family 3/N-terminal" evidence="3">
    <location>
        <begin position="24"/>
        <end position="253"/>
    </location>
</feature>
<comment type="caution">
    <text evidence="4">The sequence shown here is derived from an EMBL/GenBank/DDBJ whole genome shotgun (WGS) entry which is preliminary data.</text>
</comment>
<evidence type="ECO:0000313" key="5">
    <source>
        <dbReference type="Proteomes" id="UP000584824"/>
    </source>
</evidence>
<dbReference type="EMBL" id="JACIDU010000001">
    <property type="protein sequence ID" value="MBB4101528.1"/>
    <property type="molecule type" value="Genomic_DNA"/>
</dbReference>
<name>A0A7W6NZL2_9HYPH</name>
<dbReference type="Pfam" id="PF00497">
    <property type="entry name" value="SBP_bac_3"/>
    <property type="match status" value="1"/>
</dbReference>
<keyword evidence="2" id="KW-0732">Signal</keyword>
<reference evidence="4 5" key="1">
    <citation type="submission" date="2020-08" db="EMBL/GenBank/DDBJ databases">
        <title>Genomic Encyclopedia of Type Strains, Phase IV (KMG-IV): sequencing the most valuable type-strain genomes for metagenomic binning, comparative biology and taxonomic classification.</title>
        <authorList>
            <person name="Goeker M."/>
        </authorList>
    </citation>
    <scope>NUCLEOTIDE SEQUENCE [LARGE SCALE GENOMIC DNA]</scope>
    <source>
        <strain evidence="4 5">DSM 26385</strain>
    </source>
</reference>
<dbReference type="PANTHER" id="PTHR35936">
    <property type="entry name" value="MEMBRANE-BOUND LYTIC MUREIN TRANSGLYCOSYLASE F"/>
    <property type="match status" value="1"/>
</dbReference>
<dbReference type="AlphaFoldDB" id="A0A7W6NZL2"/>
<accession>A0A7W6NZL2</accession>
<sequence length="255" mass="27638">MQGLPLLFDAREHLPLPDLSAYPRLRFLTTTDFPPFNFTDQNGRLTGFHIDLVREICAVLSIEDRCQIQAVPFGELETALGTGQGDAVIAGVAVTAAKREQFQFSRPYLLLPARFVVTKSALKTGQGVPAPGWRVGVVAATAHEAMAKAWFPDMQRQAFETPEALLEAMKTGKIDAGFADALRLSFWVSGAGSGACCALAPGAYLSERFLGEGLAVMVRRQDTTLAAAFDHALAELAGSGRLEEIYLRYFPLGLF</sequence>
<dbReference type="GO" id="GO:0042597">
    <property type="term" value="C:periplasmic space"/>
    <property type="evidence" value="ECO:0007669"/>
    <property type="project" value="UniProtKB-SubCell"/>
</dbReference>
<protein>
    <submittedName>
        <fullName evidence="4">Polar amino acid transport system substrate-binding protein</fullName>
    </submittedName>
</protein>
<dbReference type="SUPFAM" id="SSF53850">
    <property type="entry name" value="Periplasmic binding protein-like II"/>
    <property type="match status" value="1"/>
</dbReference>
<proteinExistence type="predicted"/>
<dbReference type="SMART" id="SM00062">
    <property type="entry name" value="PBPb"/>
    <property type="match status" value="1"/>
</dbReference>
<dbReference type="Proteomes" id="UP000584824">
    <property type="component" value="Unassembled WGS sequence"/>
</dbReference>
<keyword evidence="5" id="KW-1185">Reference proteome</keyword>
<dbReference type="Gene3D" id="3.40.190.10">
    <property type="entry name" value="Periplasmic binding protein-like II"/>
    <property type="match status" value="2"/>
</dbReference>
<evidence type="ECO:0000256" key="2">
    <source>
        <dbReference type="ARBA" id="ARBA00022729"/>
    </source>
</evidence>
<evidence type="ECO:0000259" key="3">
    <source>
        <dbReference type="SMART" id="SM00062"/>
    </source>
</evidence>
<dbReference type="InterPro" id="IPR001638">
    <property type="entry name" value="Solute-binding_3/MltF_N"/>
</dbReference>
<evidence type="ECO:0000256" key="1">
    <source>
        <dbReference type="ARBA" id="ARBA00004418"/>
    </source>
</evidence>
<dbReference type="PANTHER" id="PTHR35936:SF35">
    <property type="entry name" value="L-CYSTINE-BINDING PROTEIN TCYJ"/>
    <property type="match status" value="1"/>
</dbReference>
<comment type="subcellular location">
    <subcellularLocation>
        <location evidence="1">Periplasm</location>
    </subcellularLocation>
</comment>
<gene>
    <name evidence="4" type="ORF">GGQ66_000044</name>
</gene>